<gene>
    <name evidence="1" type="ORF">PY649_18545</name>
</gene>
<sequence>MGVRNYLIEGVSGTGKTSVATELQQRGYHVIHGDRELAYQGDPQTGEPLDGSAHEQNIADVAFGHEHHLWDVDKVKSLVADQSHPISFFCGGSRNFHHFIDLFDGVFVLDVDLDTLKRRLASRPEDEFGGKPAEREIVLRLHATKEDIPKNATTIDATAPLASVVDDILSKCGEVG</sequence>
<name>A0ABT7JYN0_9HYPH</name>
<dbReference type="Proteomes" id="UP001172645">
    <property type="component" value="Unassembled WGS sequence"/>
</dbReference>
<organism evidence="1 2">
    <name type="scientific">Rhizobium mayense</name>
    <dbReference type="NCBI Taxonomy" id="1312184"/>
    <lineage>
        <taxon>Bacteria</taxon>
        <taxon>Pseudomonadati</taxon>
        <taxon>Pseudomonadota</taxon>
        <taxon>Alphaproteobacteria</taxon>
        <taxon>Hyphomicrobiales</taxon>
        <taxon>Rhizobiaceae</taxon>
        <taxon>Rhizobium/Agrobacterium group</taxon>
        <taxon>Rhizobium</taxon>
    </lineage>
</organism>
<dbReference type="EMBL" id="JARFYM010000015">
    <property type="protein sequence ID" value="MDL2400908.1"/>
    <property type="molecule type" value="Genomic_DNA"/>
</dbReference>
<accession>A0ABT7JYN0</accession>
<proteinExistence type="predicted"/>
<comment type="caution">
    <text evidence="1">The sequence shown here is derived from an EMBL/GenBank/DDBJ whole genome shotgun (WGS) entry which is preliminary data.</text>
</comment>
<evidence type="ECO:0000313" key="1">
    <source>
        <dbReference type="EMBL" id="MDL2400908.1"/>
    </source>
</evidence>
<dbReference type="Pfam" id="PF13238">
    <property type="entry name" value="AAA_18"/>
    <property type="match status" value="1"/>
</dbReference>
<evidence type="ECO:0000313" key="2">
    <source>
        <dbReference type="Proteomes" id="UP001172645"/>
    </source>
</evidence>
<dbReference type="SUPFAM" id="SSF52540">
    <property type="entry name" value="P-loop containing nucleoside triphosphate hydrolases"/>
    <property type="match status" value="1"/>
</dbReference>
<keyword evidence="2" id="KW-1185">Reference proteome</keyword>
<protein>
    <submittedName>
        <fullName evidence="1">AAA family ATPase</fullName>
    </submittedName>
</protein>
<dbReference type="Gene3D" id="3.40.50.300">
    <property type="entry name" value="P-loop containing nucleotide triphosphate hydrolases"/>
    <property type="match status" value="1"/>
</dbReference>
<reference evidence="1" key="1">
    <citation type="submission" date="2023-06" db="EMBL/GenBank/DDBJ databases">
        <title>Phylogenetic Diversity of Rhizobium strains.</title>
        <authorList>
            <person name="Moura F.T."/>
            <person name="Helene L.C.F."/>
            <person name="Hungria M."/>
        </authorList>
    </citation>
    <scope>NUCLEOTIDE SEQUENCE</scope>
    <source>
        <strain evidence="1">CCGE526</strain>
    </source>
</reference>
<dbReference type="InterPro" id="IPR027417">
    <property type="entry name" value="P-loop_NTPase"/>
</dbReference>
<dbReference type="RefSeq" id="WP_285870187.1">
    <property type="nucleotide sequence ID" value="NZ_JARFYM010000015.1"/>
</dbReference>